<accession>A0A8H3FKW6</accession>
<comment type="caution">
    <text evidence="2">The sequence shown here is derived from an EMBL/GenBank/DDBJ whole genome shotgun (WGS) entry which is preliminary data.</text>
</comment>
<feature type="region of interest" description="Disordered" evidence="1">
    <location>
        <begin position="1"/>
        <end position="81"/>
    </location>
</feature>
<proteinExistence type="predicted"/>
<evidence type="ECO:0000256" key="1">
    <source>
        <dbReference type="SAM" id="MobiDB-lite"/>
    </source>
</evidence>
<feature type="compositionally biased region" description="Polar residues" evidence="1">
    <location>
        <begin position="14"/>
        <end position="44"/>
    </location>
</feature>
<organism evidence="2 3">
    <name type="scientific">Alectoria fallacina</name>
    <dbReference type="NCBI Taxonomy" id="1903189"/>
    <lineage>
        <taxon>Eukaryota</taxon>
        <taxon>Fungi</taxon>
        <taxon>Dikarya</taxon>
        <taxon>Ascomycota</taxon>
        <taxon>Pezizomycotina</taxon>
        <taxon>Lecanoromycetes</taxon>
        <taxon>OSLEUM clade</taxon>
        <taxon>Lecanoromycetidae</taxon>
        <taxon>Lecanorales</taxon>
        <taxon>Lecanorineae</taxon>
        <taxon>Parmeliaceae</taxon>
        <taxon>Alectoria</taxon>
    </lineage>
</organism>
<feature type="compositionally biased region" description="Low complexity" evidence="1">
    <location>
        <begin position="45"/>
        <end position="66"/>
    </location>
</feature>
<sequence length="81" mass="8523">MPQSSGSSGKGYDVTSSGTNSQGNHYDSRDYTPSTGGNQANDNTYHYSNNDGSYYYSNSNGSTYHNDGNGGSNYTAPGGKK</sequence>
<evidence type="ECO:0000313" key="2">
    <source>
        <dbReference type="EMBL" id="CAF9926476.1"/>
    </source>
</evidence>
<evidence type="ECO:0000313" key="3">
    <source>
        <dbReference type="Proteomes" id="UP000664203"/>
    </source>
</evidence>
<dbReference type="EMBL" id="CAJPDR010000214">
    <property type="protein sequence ID" value="CAF9926476.1"/>
    <property type="molecule type" value="Genomic_DNA"/>
</dbReference>
<reference evidence="2" key="1">
    <citation type="submission" date="2021-03" db="EMBL/GenBank/DDBJ databases">
        <authorList>
            <person name="Tagirdzhanova G."/>
        </authorList>
    </citation>
    <scope>NUCLEOTIDE SEQUENCE</scope>
</reference>
<dbReference type="OrthoDB" id="5415522at2759"/>
<name>A0A8H3FKW6_9LECA</name>
<dbReference type="Proteomes" id="UP000664203">
    <property type="component" value="Unassembled WGS sequence"/>
</dbReference>
<dbReference type="AlphaFoldDB" id="A0A8H3FKW6"/>
<keyword evidence="3" id="KW-1185">Reference proteome</keyword>
<protein>
    <submittedName>
        <fullName evidence="2">Uncharacterized protein</fullName>
    </submittedName>
</protein>
<gene>
    <name evidence="2" type="ORF">ALECFALPRED_003453</name>
</gene>